<organism evidence="1 2">
    <name type="scientific">Prorocentrum cordatum</name>
    <dbReference type="NCBI Taxonomy" id="2364126"/>
    <lineage>
        <taxon>Eukaryota</taxon>
        <taxon>Sar</taxon>
        <taxon>Alveolata</taxon>
        <taxon>Dinophyceae</taxon>
        <taxon>Prorocentrales</taxon>
        <taxon>Prorocentraceae</taxon>
        <taxon>Prorocentrum</taxon>
    </lineage>
</organism>
<name>A0ABN9W7R8_9DINO</name>
<keyword evidence="2" id="KW-1185">Reference proteome</keyword>
<comment type="caution">
    <text evidence="1">The sequence shown here is derived from an EMBL/GenBank/DDBJ whole genome shotgun (WGS) entry which is preliminary data.</text>
</comment>
<dbReference type="Proteomes" id="UP001189429">
    <property type="component" value="Unassembled WGS sequence"/>
</dbReference>
<dbReference type="Pfam" id="PF08561">
    <property type="entry name" value="Ribosomal_L37"/>
    <property type="match status" value="1"/>
</dbReference>
<evidence type="ECO:0000313" key="1">
    <source>
        <dbReference type="EMBL" id="CAK0881083.1"/>
    </source>
</evidence>
<accession>A0ABN9W7R8</accession>
<sequence>MAARWCCRELLRPCAAAGGRRPLAALAAPRGAAAGPAGLAGTAGAAGSCRPVASMSMPCLAPKKAAKGKAAPGGATAGPAASGPEGFTQLFNIYAGRPDEEIKPDDWYPKWLWELETSRPRCMGNWR</sequence>
<evidence type="ECO:0008006" key="3">
    <source>
        <dbReference type="Google" id="ProtNLM"/>
    </source>
</evidence>
<dbReference type="InterPro" id="IPR013870">
    <property type="entry name" value="Ribosomal_mL54"/>
</dbReference>
<evidence type="ECO:0000313" key="2">
    <source>
        <dbReference type="Proteomes" id="UP001189429"/>
    </source>
</evidence>
<proteinExistence type="predicted"/>
<reference evidence="1" key="1">
    <citation type="submission" date="2023-10" db="EMBL/GenBank/DDBJ databases">
        <authorList>
            <person name="Chen Y."/>
            <person name="Shah S."/>
            <person name="Dougan E. K."/>
            <person name="Thang M."/>
            <person name="Chan C."/>
        </authorList>
    </citation>
    <scope>NUCLEOTIDE SEQUENCE [LARGE SCALE GENOMIC DNA]</scope>
</reference>
<gene>
    <name evidence="1" type="ORF">PCOR1329_LOCUS64027</name>
</gene>
<protein>
    <recommendedName>
        <fullName evidence="3">Mitochondrial ribosomal protein L37</fullName>
    </recommendedName>
</protein>
<dbReference type="EMBL" id="CAUYUJ010018149">
    <property type="protein sequence ID" value="CAK0881083.1"/>
    <property type="molecule type" value="Genomic_DNA"/>
</dbReference>